<dbReference type="SUPFAM" id="SSF117916">
    <property type="entry name" value="Fe-S cluster assembly (FSCA) domain-like"/>
    <property type="match status" value="1"/>
</dbReference>
<comment type="caution">
    <text evidence="3">The sequence shown here is derived from an EMBL/GenBank/DDBJ whole genome shotgun (WGS) entry which is preliminary data.</text>
</comment>
<dbReference type="InterPro" id="IPR034904">
    <property type="entry name" value="FSCA_dom_sf"/>
</dbReference>
<gene>
    <name evidence="3" type="ORF">JOF56_000415</name>
</gene>
<organism evidence="3 4">
    <name type="scientific">Kibdelosporangium banguiense</name>
    <dbReference type="NCBI Taxonomy" id="1365924"/>
    <lineage>
        <taxon>Bacteria</taxon>
        <taxon>Bacillati</taxon>
        <taxon>Actinomycetota</taxon>
        <taxon>Actinomycetes</taxon>
        <taxon>Pseudonocardiales</taxon>
        <taxon>Pseudonocardiaceae</taxon>
        <taxon>Kibdelosporangium</taxon>
    </lineage>
</organism>
<dbReference type="Pfam" id="PF01106">
    <property type="entry name" value="NifU"/>
    <property type="match status" value="1"/>
</dbReference>
<evidence type="ECO:0000259" key="2">
    <source>
        <dbReference type="Pfam" id="PF01106"/>
    </source>
</evidence>
<dbReference type="Gene3D" id="3.30.300.130">
    <property type="entry name" value="Fe-S cluster assembly (FSCA)"/>
    <property type="match status" value="1"/>
</dbReference>
<keyword evidence="4" id="KW-1185">Reference proteome</keyword>
<name>A0ABS4T7D2_9PSEU</name>
<evidence type="ECO:0000313" key="4">
    <source>
        <dbReference type="Proteomes" id="UP001519332"/>
    </source>
</evidence>
<comment type="function">
    <text evidence="1">May be involved in the formation or repair of [Fe-S] clusters present in iron-sulfur proteins.</text>
</comment>
<dbReference type="EMBL" id="JAGINW010000001">
    <property type="protein sequence ID" value="MBP2320030.1"/>
    <property type="molecule type" value="Genomic_DNA"/>
</dbReference>
<proteinExistence type="predicted"/>
<sequence length="187" mass="19966">MATNPQGVGDQIEHLLESLRPGKDKEIAEELVRLLVQMYGEGLTRIAGMISDEKDLMARLVKDDLVESLFLLHDLHPVDVDTRIQQALDGVRPFLGSHAGGVEFLGVDDEGIAQLRLEGSCEGCPSSTLTVKTAIETAIRQAAPDLNGIEVAGAVSDEPGLLQVRMGPPPDWHAPGVVCPATKAEVS</sequence>
<reference evidence="3 4" key="1">
    <citation type="submission" date="2021-03" db="EMBL/GenBank/DDBJ databases">
        <title>Sequencing the genomes of 1000 actinobacteria strains.</title>
        <authorList>
            <person name="Klenk H.-P."/>
        </authorList>
    </citation>
    <scope>NUCLEOTIDE SEQUENCE [LARGE SCALE GENOMIC DNA]</scope>
    <source>
        <strain evidence="3 4">DSM 46670</strain>
    </source>
</reference>
<dbReference type="InterPro" id="IPR001075">
    <property type="entry name" value="NIF_FeS_clus_asmbl_NifU_C"/>
</dbReference>
<evidence type="ECO:0000256" key="1">
    <source>
        <dbReference type="ARBA" id="ARBA00049958"/>
    </source>
</evidence>
<dbReference type="PANTHER" id="PTHR11178">
    <property type="entry name" value="IRON-SULFUR CLUSTER SCAFFOLD PROTEIN NFU-RELATED"/>
    <property type="match status" value="1"/>
</dbReference>
<accession>A0ABS4T7D2</accession>
<feature type="domain" description="NIF system FeS cluster assembly NifU C-terminal" evidence="2">
    <location>
        <begin position="84"/>
        <end position="148"/>
    </location>
</feature>
<protein>
    <submittedName>
        <fullName evidence="3">Fe-S cluster biogenesis protein NfuA</fullName>
    </submittedName>
</protein>
<dbReference type="RefSeq" id="WP_209633802.1">
    <property type="nucleotide sequence ID" value="NZ_JAGINW010000001.1"/>
</dbReference>
<evidence type="ECO:0000313" key="3">
    <source>
        <dbReference type="EMBL" id="MBP2320030.1"/>
    </source>
</evidence>
<dbReference type="Proteomes" id="UP001519332">
    <property type="component" value="Unassembled WGS sequence"/>
</dbReference>